<comment type="subcellular location">
    <subcellularLocation>
        <location evidence="2">Cell membrane</location>
        <topology evidence="2">Multi-pass membrane protein</topology>
    </subcellularLocation>
</comment>
<dbReference type="GO" id="GO:0000160">
    <property type="term" value="P:phosphorelay signal transduction system"/>
    <property type="evidence" value="ECO:0007669"/>
    <property type="project" value="UniProtKB-KW"/>
</dbReference>
<keyword evidence="10" id="KW-0812">Transmembrane</keyword>
<dbReference type="PANTHER" id="PTHR34220:SF7">
    <property type="entry name" value="SENSOR HISTIDINE KINASE YPDA"/>
    <property type="match status" value="1"/>
</dbReference>
<evidence type="ECO:0000313" key="12">
    <source>
        <dbReference type="EMBL" id="MED5051607.1"/>
    </source>
</evidence>
<evidence type="ECO:0000313" key="13">
    <source>
        <dbReference type="Proteomes" id="UP001339962"/>
    </source>
</evidence>
<dbReference type="Proteomes" id="UP001339962">
    <property type="component" value="Unassembled WGS sequence"/>
</dbReference>
<dbReference type="InterPro" id="IPR010559">
    <property type="entry name" value="Sig_transdc_His_kin_internal"/>
</dbReference>
<dbReference type="EMBL" id="JARTLI010000008">
    <property type="protein sequence ID" value="MED5051607.1"/>
    <property type="molecule type" value="Genomic_DNA"/>
</dbReference>
<dbReference type="GO" id="GO:0005886">
    <property type="term" value="C:plasma membrane"/>
    <property type="evidence" value="ECO:0007669"/>
    <property type="project" value="UniProtKB-SubCell"/>
</dbReference>
<evidence type="ECO:0000256" key="3">
    <source>
        <dbReference type="ARBA" id="ARBA00012438"/>
    </source>
</evidence>
<dbReference type="Gene3D" id="3.30.565.10">
    <property type="entry name" value="Histidine kinase-like ATPase, C-terminal domain"/>
    <property type="match status" value="1"/>
</dbReference>
<dbReference type="Gene3D" id="6.10.340.10">
    <property type="match status" value="1"/>
</dbReference>
<dbReference type="EC" id="2.7.13.3" evidence="3"/>
<evidence type="ECO:0000256" key="9">
    <source>
        <dbReference type="ARBA" id="ARBA00023136"/>
    </source>
</evidence>
<evidence type="ECO:0000256" key="5">
    <source>
        <dbReference type="ARBA" id="ARBA00022553"/>
    </source>
</evidence>
<dbReference type="InterPro" id="IPR050640">
    <property type="entry name" value="Bact_2-comp_sensor_kinase"/>
</dbReference>
<keyword evidence="10" id="KW-1133">Transmembrane helix</keyword>
<dbReference type="SMART" id="SM00387">
    <property type="entry name" value="HATPase_c"/>
    <property type="match status" value="1"/>
</dbReference>
<keyword evidence="6 12" id="KW-0808">Transferase</keyword>
<sequence>MKIREKLNRFNTLRNQILIVFIFVMTFVLLFVGMMTFHFVSVLLKQNAEEQIRQTAIQANGRLEALYGQLDALTNQVATDAYVQKLLLKEAGGHLLGFSERQYLMQIVNSYQTYSQGIHSFELYTNHYKRVFPLNEMDLVNRIGALSIQRANDAKGRIVWIGRDPASSDFLAIRQIRLMDRWFSPGGYLLVRVNRDYFQLTDVYSNETEEKGYMLLVDHDFQSIFSNFQGDPAPILHTPQRMIKQDEKEYIVVKQRSPLTGWLLVMMTPVEVLTSGLSILKNAILLSGAIGFLIFLIFSFILSTIVTKPILRLTKIMKRGKNGTLKPSPPIFSTIEINELNNTYNSLVDNINHLIQVVYEKELVRNRTELKALQAQINPHFLFNTLDALYWSLVDKEEEELSQFVLNMSELFRYTISHSKNDEWVTLREEIEHIRRYLEIMKLRWGDRLLWNMVVPFQYLEIPIPKLLIQPLVENAVLHGIGNKAEPGSVWVTIEEDSDSSDLIIKVTDNGHGMEEQTVQEIRKRLYDKEFSLLKGSGMAIINVNRRLQLYYGEDRRLFIHSELGKGTHVSMKIPKRGEQR</sequence>
<dbReference type="PROSITE" id="PS50885">
    <property type="entry name" value="HAMP"/>
    <property type="match status" value="1"/>
</dbReference>
<accession>A0ABD5ITG3</accession>
<keyword evidence="5" id="KW-0597">Phosphoprotein</keyword>
<evidence type="ECO:0000256" key="7">
    <source>
        <dbReference type="ARBA" id="ARBA00022777"/>
    </source>
</evidence>
<evidence type="ECO:0000259" key="11">
    <source>
        <dbReference type="PROSITE" id="PS50885"/>
    </source>
</evidence>
<dbReference type="Pfam" id="PF02518">
    <property type="entry name" value="HATPase_c"/>
    <property type="match status" value="1"/>
</dbReference>
<evidence type="ECO:0000256" key="8">
    <source>
        <dbReference type="ARBA" id="ARBA00023012"/>
    </source>
</evidence>
<dbReference type="InterPro" id="IPR003594">
    <property type="entry name" value="HATPase_dom"/>
</dbReference>
<keyword evidence="4" id="KW-1003">Cell membrane</keyword>
<feature type="transmembrane region" description="Helical" evidence="10">
    <location>
        <begin position="259"/>
        <end position="280"/>
    </location>
</feature>
<evidence type="ECO:0000256" key="1">
    <source>
        <dbReference type="ARBA" id="ARBA00000085"/>
    </source>
</evidence>
<keyword evidence="9 10" id="KW-0472">Membrane</keyword>
<dbReference type="SUPFAM" id="SSF55874">
    <property type="entry name" value="ATPase domain of HSP90 chaperone/DNA topoisomerase II/histidine kinase"/>
    <property type="match status" value="1"/>
</dbReference>
<dbReference type="AlphaFoldDB" id="A0ABD5ITG3"/>
<dbReference type="InterPro" id="IPR036890">
    <property type="entry name" value="HATPase_C_sf"/>
</dbReference>
<comment type="catalytic activity">
    <reaction evidence="1">
        <text>ATP + protein L-histidine = ADP + protein N-phospho-L-histidine.</text>
        <dbReference type="EC" id="2.7.13.3"/>
    </reaction>
</comment>
<dbReference type="Pfam" id="PF06580">
    <property type="entry name" value="His_kinase"/>
    <property type="match status" value="1"/>
</dbReference>
<feature type="transmembrane region" description="Helical" evidence="10">
    <location>
        <begin position="286"/>
        <end position="311"/>
    </location>
</feature>
<keyword evidence="7 12" id="KW-0418">Kinase</keyword>
<gene>
    <name evidence="12" type="ORF">P9850_06985</name>
</gene>
<feature type="transmembrane region" description="Helical" evidence="10">
    <location>
        <begin position="17"/>
        <end position="44"/>
    </location>
</feature>
<dbReference type="GO" id="GO:0004673">
    <property type="term" value="F:protein histidine kinase activity"/>
    <property type="evidence" value="ECO:0007669"/>
    <property type="project" value="UniProtKB-EC"/>
</dbReference>
<comment type="caution">
    <text evidence="12">The sequence shown here is derived from an EMBL/GenBank/DDBJ whole genome shotgun (WGS) entry which is preliminary data.</text>
</comment>
<dbReference type="InterPro" id="IPR004358">
    <property type="entry name" value="Sig_transdc_His_kin-like_C"/>
</dbReference>
<dbReference type="PRINTS" id="PR00344">
    <property type="entry name" value="BCTRLSENSOR"/>
</dbReference>
<protein>
    <recommendedName>
        <fullName evidence="3">histidine kinase</fullName>
        <ecNumber evidence="3">2.7.13.3</ecNumber>
    </recommendedName>
</protein>
<dbReference type="RefSeq" id="WP_244963549.1">
    <property type="nucleotide sequence ID" value="NZ_JACIDF010000001.1"/>
</dbReference>
<feature type="domain" description="HAMP" evidence="11">
    <location>
        <begin position="304"/>
        <end position="356"/>
    </location>
</feature>
<evidence type="ECO:0000256" key="4">
    <source>
        <dbReference type="ARBA" id="ARBA00022475"/>
    </source>
</evidence>
<evidence type="ECO:0000256" key="10">
    <source>
        <dbReference type="SAM" id="Phobius"/>
    </source>
</evidence>
<evidence type="ECO:0000256" key="2">
    <source>
        <dbReference type="ARBA" id="ARBA00004651"/>
    </source>
</evidence>
<dbReference type="InterPro" id="IPR003660">
    <property type="entry name" value="HAMP_dom"/>
</dbReference>
<dbReference type="PANTHER" id="PTHR34220">
    <property type="entry name" value="SENSOR HISTIDINE KINASE YPDA"/>
    <property type="match status" value="1"/>
</dbReference>
<keyword evidence="8" id="KW-0902">Two-component regulatory system</keyword>
<proteinExistence type="predicted"/>
<reference evidence="12 13" key="1">
    <citation type="submission" date="2023-03" db="EMBL/GenBank/DDBJ databases">
        <title>Bacillus Genome Sequencing.</title>
        <authorList>
            <person name="Dunlap C."/>
        </authorList>
    </citation>
    <scope>NUCLEOTIDE SEQUENCE [LARGE SCALE GENOMIC DNA]</scope>
    <source>
        <strain evidence="12 13">NRS-38</strain>
    </source>
</reference>
<evidence type="ECO:0000256" key="6">
    <source>
        <dbReference type="ARBA" id="ARBA00022679"/>
    </source>
</evidence>
<name>A0ABD5ITG3_9BACL</name>
<organism evidence="12 13">
    <name type="scientific">Anoxybacteroides rupiense</name>
    <dbReference type="NCBI Taxonomy" id="311460"/>
    <lineage>
        <taxon>Bacteria</taxon>
        <taxon>Bacillati</taxon>
        <taxon>Bacillota</taxon>
        <taxon>Bacilli</taxon>
        <taxon>Bacillales</taxon>
        <taxon>Anoxybacillaceae</taxon>
        <taxon>Anoxybacteroides</taxon>
    </lineage>
</organism>